<dbReference type="AlphaFoldDB" id="A0A7S2FD47"/>
<evidence type="ECO:0000313" key="3">
    <source>
        <dbReference type="EMBL" id="CAD9388004.1"/>
    </source>
</evidence>
<name>A0A7S2FD47_9STRA</name>
<dbReference type="InterPro" id="IPR002654">
    <property type="entry name" value="Glyco_trans_25"/>
</dbReference>
<organism evidence="3">
    <name type="scientific">Florenciella parvula</name>
    <dbReference type="NCBI Taxonomy" id="236787"/>
    <lineage>
        <taxon>Eukaryota</taxon>
        <taxon>Sar</taxon>
        <taxon>Stramenopiles</taxon>
        <taxon>Ochrophyta</taxon>
        <taxon>Dictyochophyceae</taxon>
        <taxon>Florenciellales</taxon>
        <taxon>Florenciella</taxon>
    </lineage>
</organism>
<protein>
    <recommendedName>
        <fullName evidence="2">Glycosyl transferase family 25 domain-containing protein</fullName>
    </recommendedName>
</protein>
<sequence length="307" mass="33121">MAAYVPPHRRRTEKAAAAAATGWAPAADPAAATRFVPQPRPRSAAADIFTGGAVVVNLKRRRDRMERFASTAHHALSGCEWSRFEAIDGATSEALADASFEARWDASRNAAYDRHCAPGPRRATNGERGCALSHIELWRKASALNEASWLLVCEDDCRFDANFDRELRRIWPLVPQDAELVYLGFSDRGPRAYDAGSENRVFTPAYGFATHCYAIRSSAASKFLAALPVAGPVDVWLADHGWFGACVRCTVIAGAGWRGTGSWLASQDQRPGDADVQQSSRDRPLEDEGGGVGGICAALQATSLDGD</sequence>
<gene>
    <name evidence="3" type="ORF">FPAR1323_LOCUS2295</name>
</gene>
<dbReference type="Pfam" id="PF01755">
    <property type="entry name" value="Glyco_transf_25"/>
    <property type="match status" value="1"/>
</dbReference>
<dbReference type="CDD" id="cd06532">
    <property type="entry name" value="Glyco_transf_25"/>
    <property type="match status" value="1"/>
</dbReference>
<proteinExistence type="predicted"/>
<evidence type="ECO:0000259" key="2">
    <source>
        <dbReference type="Pfam" id="PF01755"/>
    </source>
</evidence>
<reference evidence="3" key="1">
    <citation type="submission" date="2021-01" db="EMBL/GenBank/DDBJ databases">
        <authorList>
            <person name="Corre E."/>
            <person name="Pelletier E."/>
            <person name="Niang G."/>
            <person name="Scheremetjew M."/>
            <person name="Finn R."/>
            <person name="Kale V."/>
            <person name="Holt S."/>
            <person name="Cochrane G."/>
            <person name="Meng A."/>
            <person name="Brown T."/>
            <person name="Cohen L."/>
        </authorList>
    </citation>
    <scope>NUCLEOTIDE SEQUENCE</scope>
    <source>
        <strain evidence="3">RCC1693</strain>
    </source>
</reference>
<feature type="domain" description="Glycosyl transferase family 25" evidence="2">
    <location>
        <begin position="55"/>
        <end position="170"/>
    </location>
</feature>
<evidence type="ECO:0000256" key="1">
    <source>
        <dbReference type="SAM" id="MobiDB-lite"/>
    </source>
</evidence>
<feature type="region of interest" description="Disordered" evidence="1">
    <location>
        <begin position="264"/>
        <end position="293"/>
    </location>
</feature>
<dbReference type="EMBL" id="HBGT01004121">
    <property type="protein sequence ID" value="CAD9388004.1"/>
    <property type="molecule type" value="Transcribed_RNA"/>
</dbReference>
<accession>A0A7S2FD47</accession>